<protein>
    <recommendedName>
        <fullName evidence="2">SbsA Ig-like domain-containing protein</fullName>
    </recommendedName>
</protein>
<feature type="domain" description="SbsA Ig-like" evidence="2">
    <location>
        <begin position="32"/>
        <end position="134"/>
    </location>
</feature>
<dbReference type="RefSeq" id="WP_100210537.1">
    <property type="nucleotide sequence ID" value="NZ_CP138495.1"/>
</dbReference>
<dbReference type="Proteomes" id="UP000231564">
    <property type="component" value="Chromosome MARIT"/>
</dbReference>
<dbReference type="AlphaFoldDB" id="A0A2H1E5T6"/>
<dbReference type="GeneID" id="47721811"/>
<gene>
    <name evidence="3" type="ORF">MARIT_0206</name>
</gene>
<dbReference type="Pfam" id="PF13205">
    <property type="entry name" value="Big_5"/>
    <property type="match status" value="1"/>
</dbReference>
<evidence type="ECO:0000313" key="3">
    <source>
        <dbReference type="EMBL" id="SFZ80116.1"/>
    </source>
</evidence>
<name>A0A2H1E5T6_9FLAO</name>
<evidence type="ECO:0000313" key="4">
    <source>
        <dbReference type="Proteomes" id="UP000231564"/>
    </source>
</evidence>
<dbReference type="KEGG" id="tmar:MARIT_0206"/>
<keyword evidence="4" id="KW-1185">Reference proteome</keyword>
<dbReference type="EMBL" id="LT634361">
    <property type="protein sequence ID" value="SFZ80116.1"/>
    <property type="molecule type" value="Genomic_DNA"/>
</dbReference>
<evidence type="ECO:0000259" key="2">
    <source>
        <dbReference type="Pfam" id="PF13205"/>
    </source>
</evidence>
<dbReference type="OrthoDB" id="9809989at2"/>
<organism evidence="3 4">
    <name type="scientific">Tenacibaculum maritimum NCIMB 2154</name>
    <dbReference type="NCBI Taxonomy" id="1349785"/>
    <lineage>
        <taxon>Bacteria</taxon>
        <taxon>Pseudomonadati</taxon>
        <taxon>Bacteroidota</taxon>
        <taxon>Flavobacteriia</taxon>
        <taxon>Flavobacteriales</taxon>
        <taxon>Flavobacteriaceae</taxon>
        <taxon>Tenacibaculum</taxon>
    </lineage>
</organism>
<proteinExistence type="predicted"/>
<sequence>MKRLFLFLSFFIVIYFLTNCARKGRPEGGPKDEKAPIMVTANPPYKTVNFDKKNIKIYFDEYIVLKDLQKQLVISPPMKNAPIITPQGTPSKYISIKILDTLAPNTTYTFNFGNAVQDNNENNKLESFKYIFSTGKHIDSLYLKGFVMDAFKEKAPKNTSVLLYKIDSLYNDSIIYKEKPNYVTSTLDTTNFNLTNLKKGKYLLVALKEISGNYLFNPKEDKIAFYKDTIQLPKDSVIKNPLKLFKEVQPFHFKRGKEVSKGHIIFGFTGKRKHLKLNLTTTTPASFKNFSQFEKGKDTLHYWYTPFQADSLHFNVSNGNSIDETTVMLRKKKIDSLLISSTVNANLKLNDTLFLTTNNPITKIDSTKFHLVQKDSIKINYKLYKKEFNKLAVLFDETPKTNYRLTLFPKAITDLYQTSNKDTLVYNFRTKTIEDYGSITLDIRNNTNKTVLIQLLGKGNAIVNSKSISASQKIDFKLLEPAEYTIRAIIDTNKNNVWDTGNFLLREQPEKVIYFPTALKLRANWNINEVFIVE</sequence>
<dbReference type="STRING" id="1349785.GCA_000509405_02445"/>
<accession>A0A2H1E5T6</accession>
<keyword evidence="1" id="KW-0732">Signal</keyword>
<evidence type="ECO:0000256" key="1">
    <source>
        <dbReference type="ARBA" id="ARBA00022729"/>
    </source>
</evidence>
<reference evidence="3 4" key="1">
    <citation type="submission" date="2016-11" db="EMBL/GenBank/DDBJ databases">
        <authorList>
            <person name="Jaros S."/>
            <person name="Januszkiewicz K."/>
            <person name="Wedrychowicz H."/>
        </authorList>
    </citation>
    <scope>NUCLEOTIDE SEQUENCE [LARGE SCALE GENOMIC DNA]</scope>
    <source>
        <strain evidence="3">NCIMB 2154T</strain>
    </source>
</reference>
<dbReference type="InterPro" id="IPR032812">
    <property type="entry name" value="SbsA_Ig"/>
</dbReference>